<dbReference type="Proteomes" id="UP000772434">
    <property type="component" value="Unassembled WGS sequence"/>
</dbReference>
<feature type="domain" description="Nephrocystin 3-like N-terminal" evidence="3">
    <location>
        <begin position="306"/>
        <end position="468"/>
    </location>
</feature>
<dbReference type="InterPro" id="IPR027417">
    <property type="entry name" value="P-loop_NTPase"/>
</dbReference>
<organism evidence="4 5">
    <name type="scientific">Rhodocollybia butyracea</name>
    <dbReference type="NCBI Taxonomy" id="206335"/>
    <lineage>
        <taxon>Eukaryota</taxon>
        <taxon>Fungi</taxon>
        <taxon>Dikarya</taxon>
        <taxon>Basidiomycota</taxon>
        <taxon>Agaricomycotina</taxon>
        <taxon>Agaricomycetes</taxon>
        <taxon>Agaricomycetidae</taxon>
        <taxon>Agaricales</taxon>
        <taxon>Marasmiineae</taxon>
        <taxon>Omphalotaceae</taxon>
        <taxon>Rhodocollybia</taxon>
    </lineage>
</organism>
<accession>A0A9P5PVZ6</accession>
<evidence type="ECO:0000256" key="2">
    <source>
        <dbReference type="SAM" id="MobiDB-lite"/>
    </source>
</evidence>
<dbReference type="InterPro" id="IPR056884">
    <property type="entry name" value="NPHP3-like_N"/>
</dbReference>
<protein>
    <recommendedName>
        <fullName evidence="3">Nephrocystin 3-like N-terminal domain-containing protein</fullName>
    </recommendedName>
</protein>
<feature type="region of interest" description="Disordered" evidence="2">
    <location>
        <begin position="30"/>
        <end position="67"/>
    </location>
</feature>
<dbReference type="PANTHER" id="PTHR10039:SF14">
    <property type="entry name" value="NACHT DOMAIN-CONTAINING PROTEIN"/>
    <property type="match status" value="1"/>
</dbReference>
<dbReference type="Pfam" id="PF24883">
    <property type="entry name" value="NPHP3_N"/>
    <property type="match status" value="1"/>
</dbReference>
<evidence type="ECO:0000256" key="1">
    <source>
        <dbReference type="ARBA" id="ARBA00022737"/>
    </source>
</evidence>
<evidence type="ECO:0000259" key="3">
    <source>
        <dbReference type="Pfam" id="PF24883"/>
    </source>
</evidence>
<dbReference type="Gene3D" id="3.40.50.300">
    <property type="entry name" value="P-loop containing nucleotide triphosphate hydrolases"/>
    <property type="match status" value="1"/>
</dbReference>
<sequence length="951" mass="106703">MPAGSTIPESARPKAKSRYSKVFKSFFHRSSRSRSEEIPTKASDQVASPIAVSTTTSDPPSALSATDNINTIPRDVYQQLLPPSLTAPQQSQPGPVQKLTMLGNAGWEMMRQTLNITKELSDGFPPLKGAVTGVLFVIEYIEKVNDVQTDFGELAAMIAALNNVLGHYHNTEAELPSSVRTRLEQFIGAINLQNGAIQEKIRRGVFKRTLEAGDDTQEIVKMLRTLTAMTNLFGIDTALNTDINVEKIRFQIGTLLDETKKSGNLPVNLNDTLLPVQAALCDPDGFPEEYKHCLPGTRETTLANATEDIQKALQSTAKQKFWLTGVAGSGKSTLATSLVIALRAQGITVATFFCKRDQVDRRDPRRVIPTLAWYLATRFPEFRKSLDPELREILAGRKALPSHPAAQLESLLLRPLNHLSTLPKPPPIVILIDALDESDEVSRHLLIDALIEETATFPEQVAVVLVSRKSRDLQRKLQSLPLLLDLDRHLHDPAADHDIHLYLEDRLRDIRDQQQEEASWPSELEVSNLTERAEGLFIWAVIACNFIEQPSCREELSRLLSQTGVTVGIDDLYAYTLGSEFSKMRGKTAWVEDYRSAMGCIICSLSPLSPDDIARLIGRSLTVVKATLNILQPLLYYDESGHVRLVHASLADYLIEEERSQQLWVANQYLHLSLARGCLKVLIECSAELNVDFETSFAHLYHEAILPHMQYSSISWADHLVLAIFNDSETSQIAELIKSFLTSSFLVWLEMLSRVESVSKGVHALRLLVSWTKTRELELQNLAVDSCRFLETFRVPIQTDVYHLYLSALPWAPSGSLIANIYRKKLDPQGVKLPAIHAGLPTEWPKDYTFKSDHLEGRPEKPTDTSPPESIKTNKSDPSNEDFVIMELERFDLKGLLVFSPDGTLVALRQRKNYVYGIHALALFSWGHFFTPYRLVQWRFLQTTSSLLWSP</sequence>
<dbReference type="PANTHER" id="PTHR10039">
    <property type="entry name" value="AMELOGENIN"/>
    <property type="match status" value="1"/>
</dbReference>
<keyword evidence="5" id="KW-1185">Reference proteome</keyword>
<dbReference type="InterPro" id="IPR059179">
    <property type="entry name" value="MLKL-like_MCAfunc"/>
</dbReference>
<evidence type="ECO:0000313" key="4">
    <source>
        <dbReference type="EMBL" id="KAF9073506.1"/>
    </source>
</evidence>
<dbReference type="CDD" id="cd21037">
    <property type="entry name" value="MLKL_NTD"/>
    <property type="match status" value="1"/>
</dbReference>
<keyword evidence="1" id="KW-0677">Repeat</keyword>
<reference evidence="4" key="1">
    <citation type="submission" date="2020-11" db="EMBL/GenBank/DDBJ databases">
        <authorList>
            <consortium name="DOE Joint Genome Institute"/>
            <person name="Ahrendt S."/>
            <person name="Riley R."/>
            <person name="Andreopoulos W."/>
            <person name="Labutti K."/>
            <person name="Pangilinan J."/>
            <person name="Ruiz-Duenas F.J."/>
            <person name="Barrasa J.M."/>
            <person name="Sanchez-Garcia M."/>
            <person name="Camarero S."/>
            <person name="Miyauchi S."/>
            <person name="Serrano A."/>
            <person name="Linde D."/>
            <person name="Babiker R."/>
            <person name="Drula E."/>
            <person name="Ayuso-Fernandez I."/>
            <person name="Pacheco R."/>
            <person name="Padilla G."/>
            <person name="Ferreira P."/>
            <person name="Barriuso J."/>
            <person name="Kellner H."/>
            <person name="Castanera R."/>
            <person name="Alfaro M."/>
            <person name="Ramirez L."/>
            <person name="Pisabarro A.G."/>
            <person name="Kuo A."/>
            <person name="Tritt A."/>
            <person name="Lipzen A."/>
            <person name="He G."/>
            <person name="Yan M."/>
            <person name="Ng V."/>
            <person name="Cullen D."/>
            <person name="Martin F."/>
            <person name="Rosso M.-N."/>
            <person name="Henrissat B."/>
            <person name="Hibbett D."/>
            <person name="Martinez A.T."/>
            <person name="Grigoriev I.V."/>
        </authorList>
    </citation>
    <scope>NUCLEOTIDE SEQUENCE</scope>
    <source>
        <strain evidence="4">AH 40177</strain>
    </source>
</reference>
<feature type="region of interest" description="Disordered" evidence="2">
    <location>
        <begin position="851"/>
        <end position="878"/>
    </location>
</feature>
<feature type="compositionally biased region" description="Polar residues" evidence="2">
    <location>
        <begin position="42"/>
        <end position="67"/>
    </location>
</feature>
<feature type="compositionally biased region" description="Basic and acidic residues" evidence="2">
    <location>
        <begin position="851"/>
        <end position="863"/>
    </location>
</feature>
<dbReference type="AlphaFoldDB" id="A0A9P5PVZ6"/>
<dbReference type="OrthoDB" id="163438at2759"/>
<proteinExistence type="predicted"/>
<dbReference type="SUPFAM" id="SSF52540">
    <property type="entry name" value="P-loop containing nucleoside triphosphate hydrolases"/>
    <property type="match status" value="1"/>
</dbReference>
<name>A0A9P5PVZ6_9AGAR</name>
<comment type="caution">
    <text evidence="4">The sequence shown here is derived from an EMBL/GenBank/DDBJ whole genome shotgun (WGS) entry which is preliminary data.</text>
</comment>
<evidence type="ECO:0000313" key="5">
    <source>
        <dbReference type="Proteomes" id="UP000772434"/>
    </source>
</evidence>
<gene>
    <name evidence="4" type="ORF">BDP27DRAFT_281501</name>
</gene>
<dbReference type="EMBL" id="JADNRY010000017">
    <property type="protein sequence ID" value="KAF9073506.1"/>
    <property type="molecule type" value="Genomic_DNA"/>
</dbReference>
<feature type="compositionally biased region" description="Polar residues" evidence="2">
    <location>
        <begin position="864"/>
        <end position="877"/>
    </location>
</feature>